<evidence type="ECO:0000313" key="3">
    <source>
        <dbReference type="Proteomes" id="UP000245890"/>
    </source>
</evidence>
<dbReference type="EMBL" id="QENQ01000001">
    <property type="protein sequence ID" value="PVX30532.1"/>
    <property type="molecule type" value="Genomic_DNA"/>
</dbReference>
<dbReference type="Proteomes" id="UP000245890">
    <property type="component" value="Unassembled WGS sequence"/>
</dbReference>
<dbReference type="Gene3D" id="3.10.450.50">
    <property type="match status" value="1"/>
</dbReference>
<dbReference type="AlphaFoldDB" id="A0A2U0SGR5"/>
<keyword evidence="3" id="KW-1185">Reference proteome</keyword>
<dbReference type="InterPro" id="IPR037401">
    <property type="entry name" value="SnoaL-like"/>
</dbReference>
<gene>
    <name evidence="2" type="ORF">DD559_15255</name>
</gene>
<dbReference type="RefSeq" id="WP_116469943.1">
    <property type="nucleotide sequence ID" value="NZ_QENQ01000001.1"/>
</dbReference>
<evidence type="ECO:0000313" key="2">
    <source>
        <dbReference type="EMBL" id="PVX30532.1"/>
    </source>
</evidence>
<proteinExistence type="predicted"/>
<feature type="domain" description="SnoaL-like" evidence="1">
    <location>
        <begin position="11"/>
        <end position="113"/>
    </location>
</feature>
<accession>A0A2U0SGR5</accession>
<reference evidence="2 3" key="1">
    <citation type="submission" date="2018-05" db="EMBL/GenBank/DDBJ databases">
        <title>Description of Sphingomonas pokkalii sp nov, isolated from the rhizosphere of saline tolerant pokkali rice and its draft genome analysis.</title>
        <authorList>
            <person name="Menon R."/>
            <person name="Kumari S."/>
            <person name="Rameshkumar N."/>
        </authorList>
    </citation>
    <scope>NUCLEOTIDE SEQUENCE [LARGE SCALE GENOMIC DNA]</scope>
    <source>
        <strain evidence="2 3">L3B27</strain>
    </source>
</reference>
<dbReference type="Pfam" id="PF12680">
    <property type="entry name" value="SnoaL_2"/>
    <property type="match status" value="1"/>
</dbReference>
<dbReference type="InterPro" id="IPR032710">
    <property type="entry name" value="NTF2-like_dom_sf"/>
</dbReference>
<name>A0A2U0SGR5_9SPHN</name>
<comment type="caution">
    <text evidence="2">The sequence shown here is derived from an EMBL/GenBank/DDBJ whole genome shotgun (WGS) entry which is preliminary data.</text>
</comment>
<organism evidence="2 3">
    <name type="scientific">Sphingomonas pokkalii</name>
    <dbReference type="NCBI Taxonomy" id="2175090"/>
    <lineage>
        <taxon>Bacteria</taxon>
        <taxon>Pseudomonadati</taxon>
        <taxon>Pseudomonadota</taxon>
        <taxon>Alphaproteobacteria</taxon>
        <taxon>Sphingomonadales</taxon>
        <taxon>Sphingomonadaceae</taxon>
        <taxon>Sphingomonas</taxon>
    </lineage>
</organism>
<dbReference type="SUPFAM" id="SSF54427">
    <property type="entry name" value="NTF2-like"/>
    <property type="match status" value="1"/>
</dbReference>
<evidence type="ECO:0000259" key="1">
    <source>
        <dbReference type="Pfam" id="PF12680"/>
    </source>
</evidence>
<dbReference type="OrthoDB" id="333383at2"/>
<protein>
    <recommendedName>
        <fullName evidence="1">SnoaL-like domain-containing protein</fullName>
    </recommendedName>
</protein>
<sequence length="127" mass="14251">MNRADMETFAADWIANWNARDLDAILAHFAEEAHFISPLAAELTGSPVIEGKANLRAYWSQALEASSELHFTLIGAVCDVERQVLGVHYVARRNGKARRALETMRFVDGRQVEGESFYSAQEMPHDD</sequence>